<dbReference type="KEGG" id="aup:AsAng_0017670"/>
<keyword evidence="1" id="KW-0812">Transmembrane</keyword>
<reference evidence="2" key="1">
    <citation type="submission" date="2022-09" db="EMBL/GenBank/DDBJ databases">
        <title>Aureispira anguillicida sp. nov., isolated from Leptocephalus of Japanese eel Anguilla japonica.</title>
        <authorList>
            <person name="Yuasa K."/>
            <person name="Mekata T."/>
            <person name="Ikunari K."/>
        </authorList>
    </citation>
    <scope>NUCLEOTIDE SEQUENCE</scope>
    <source>
        <strain evidence="2">EL160426</strain>
    </source>
</reference>
<name>A0A915YDJ9_9BACT</name>
<dbReference type="AlphaFoldDB" id="A0A915YDJ9"/>
<evidence type="ECO:0000256" key="1">
    <source>
        <dbReference type="SAM" id="Phobius"/>
    </source>
</evidence>
<gene>
    <name evidence="2" type="ORF">AsAng_0017670</name>
</gene>
<keyword evidence="1" id="KW-0472">Membrane</keyword>
<feature type="transmembrane region" description="Helical" evidence="1">
    <location>
        <begin position="18"/>
        <end position="37"/>
    </location>
</feature>
<accession>A0A915YDJ9</accession>
<dbReference type="EMBL" id="AP026867">
    <property type="protein sequence ID" value="BDS11056.1"/>
    <property type="molecule type" value="Genomic_DNA"/>
</dbReference>
<keyword evidence="3" id="KW-1185">Reference proteome</keyword>
<dbReference type="RefSeq" id="WP_264792264.1">
    <property type="nucleotide sequence ID" value="NZ_AP026867.1"/>
</dbReference>
<keyword evidence="1" id="KW-1133">Transmembrane helix</keyword>
<organism evidence="2 3">
    <name type="scientific">Aureispira anguillae</name>
    <dbReference type="NCBI Taxonomy" id="2864201"/>
    <lineage>
        <taxon>Bacteria</taxon>
        <taxon>Pseudomonadati</taxon>
        <taxon>Bacteroidota</taxon>
        <taxon>Saprospiria</taxon>
        <taxon>Saprospirales</taxon>
        <taxon>Saprospiraceae</taxon>
        <taxon>Aureispira</taxon>
    </lineage>
</organism>
<protein>
    <submittedName>
        <fullName evidence="2">Uncharacterized protein</fullName>
    </submittedName>
</protein>
<feature type="transmembrane region" description="Helical" evidence="1">
    <location>
        <begin position="43"/>
        <end position="65"/>
    </location>
</feature>
<dbReference type="Proteomes" id="UP001060919">
    <property type="component" value="Chromosome"/>
</dbReference>
<dbReference type="PROSITE" id="PS51257">
    <property type="entry name" value="PROKAR_LIPOPROTEIN"/>
    <property type="match status" value="1"/>
</dbReference>
<proteinExistence type="predicted"/>
<evidence type="ECO:0000313" key="3">
    <source>
        <dbReference type="Proteomes" id="UP001060919"/>
    </source>
</evidence>
<evidence type="ECO:0000313" key="2">
    <source>
        <dbReference type="EMBL" id="BDS11056.1"/>
    </source>
</evidence>
<sequence>MKNPIASNKFFIQSSNKLVLVSGLIWSFVLYGCGLAVNWNGNAGFAVVFVAIGALVHLVILTQFFKHKERED</sequence>